<evidence type="ECO:0000256" key="2">
    <source>
        <dbReference type="ARBA" id="ARBA00022723"/>
    </source>
</evidence>
<keyword evidence="2" id="KW-0479">Metal-binding</keyword>
<dbReference type="STRING" id="32264.T1KE64"/>
<proteinExistence type="inferred from homology"/>
<evidence type="ECO:0000256" key="1">
    <source>
        <dbReference type="ARBA" id="ARBA00005690"/>
    </source>
</evidence>
<evidence type="ECO:0000256" key="4">
    <source>
        <dbReference type="ARBA" id="ARBA00022833"/>
    </source>
</evidence>
<protein>
    <submittedName>
        <fullName evidence="6">Uncharacterized protein</fullName>
    </submittedName>
</protein>
<dbReference type="FunFam" id="2.40.50.140:FF:000041">
    <property type="entry name" value="Replication protein A subunit"/>
    <property type="match status" value="1"/>
</dbReference>
<dbReference type="GO" id="GO:0003677">
    <property type="term" value="F:DNA binding"/>
    <property type="evidence" value="ECO:0007669"/>
    <property type="project" value="UniProtKB-KW"/>
</dbReference>
<evidence type="ECO:0000256" key="3">
    <source>
        <dbReference type="ARBA" id="ARBA00022771"/>
    </source>
</evidence>
<evidence type="ECO:0000256" key="5">
    <source>
        <dbReference type="ARBA" id="ARBA00023125"/>
    </source>
</evidence>
<dbReference type="SUPFAM" id="SSF50249">
    <property type="entry name" value="Nucleic acid-binding proteins"/>
    <property type="match status" value="1"/>
</dbReference>
<dbReference type="eggNOG" id="KOG0851">
    <property type="taxonomic scope" value="Eukaryota"/>
</dbReference>
<keyword evidence="3" id="KW-0863">Zinc-finger</keyword>
<reference evidence="6" key="2">
    <citation type="submission" date="2015-06" db="UniProtKB">
        <authorList>
            <consortium name="EnsemblMetazoa"/>
        </authorList>
    </citation>
    <scope>IDENTIFICATION</scope>
</reference>
<reference evidence="7" key="1">
    <citation type="submission" date="2011-08" db="EMBL/GenBank/DDBJ databases">
        <authorList>
            <person name="Rombauts S."/>
        </authorList>
    </citation>
    <scope>NUCLEOTIDE SEQUENCE</scope>
    <source>
        <strain evidence="7">London</strain>
    </source>
</reference>
<keyword evidence="7" id="KW-1185">Reference proteome</keyword>
<dbReference type="InterPro" id="IPR012340">
    <property type="entry name" value="NA-bd_OB-fold"/>
</dbReference>
<name>T1KE64_TETUR</name>
<dbReference type="EMBL" id="CAEY01002034">
    <property type="status" value="NOT_ANNOTATED_CDS"/>
    <property type="molecule type" value="Genomic_DNA"/>
</dbReference>
<sequence>MWRFRGYLSQITIFKDYLFSIAKFLTYGMRLRRTEIVVVQLCEAEVVAPGAVVGIKLGNLSIVKVFSKESDYKIPSTVQNLNRGESSVAIKFASQFDEVASFKEEQICPVSTVKSWNNVKGAGKVFTFNLADHSDEIKITAFRGECDKYFELVILRKVHIHSNAVAKDANKRWSDLEHVYELVVNSTSILKLDADNDSRCPQIKYNFVKILQLESV</sequence>
<dbReference type="GO" id="GO:0008270">
    <property type="term" value="F:zinc ion binding"/>
    <property type="evidence" value="ECO:0007669"/>
    <property type="project" value="UniProtKB-KW"/>
</dbReference>
<keyword evidence="5" id="KW-0238">DNA-binding</keyword>
<dbReference type="AlphaFoldDB" id="T1KE64"/>
<evidence type="ECO:0000313" key="6">
    <source>
        <dbReference type="EnsemblMetazoa" id="tetur09g05450.1"/>
    </source>
</evidence>
<dbReference type="HOGENOM" id="CLU_1279122_0_0_1"/>
<dbReference type="Proteomes" id="UP000015104">
    <property type="component" value="Unassembled WGS sequence"/>
</dbReference>
<comment type="similarity">
    <text evidence="1">Belongs to the replication factor A protein 1 family.</text>
</comment>
<accession>T1KE64</accession>
<keyword evidence="4" id="KW-0862">Zinc</keyword>
<organism evidence="6 7">
    <name type="scientific">Tetranychus urticae</name>
    <name type="common">Two-spotted spider mite</name>
    <dbReference type="NCBI Taxonomy" id="32264"/>
    <lineage>
        <taxon>Eukaryota</taxon>
        <taxon>Metazoa</taxon>
        <taxon>Ecdysozoa</taxon>
        <taxon>Arthropoda</taxon>
        <taxon>Chelicerata</taxon>
        <taxon>Arachnida</taxon>
        <taxon>Acari</taxon>
        <taxon>Acariformes</taxon>
        <taxon>Trombidiformes</taxon>
        <taxon>Prostigmata</taxon>
        <taxon>Eleutherengona</taxon>
        <taxon>Raphignathae</taxon>
        <taxon>Tetranychoidea</taxon>
        <taxon>Tetranychidae</taxon>
        <taxon>Tetranychus</taxon>
    </lineage>
</organism>
<evidence type="ECO:0000313" key="7">
    <source>
        <dbReference type="Proteomes" id="UP000015104"/>
    </source>
</evidence>
<dbReference type="EnsemblMetazoa" id="tetur09g05450.1">
    <property type="protein sequence ID" value="tetur09g05450.1"/>
    <property type="gene ID" value="tetur09g05450"/>
</dbReference>
<dbReference type="Gene3D" id="2.40.50.140">
    <property type="entry name" value="Nucleic acid-binding proteins"/>
    <property type="match status" value="1"/>
</dbReference>